<evidence type="ECO:0000256" key="5">
    <source>
        <dbReference type="ARBA" id="ARBA00022989"/>
    </source>
</evidence>
<dbReference type="InterPro" id="IPR003370">
    <property type="entry name" value="Chromate_transpt"/>
</dbReference>
<comment type="caution">
    <text evidence="8">The sequence shown here is derived from an EMBL/GenBank/DDBJ whole genome shotgun (WGS) entry which is preliminary data.</text>
</comment>
<dbReference type="Pfam" id="PF02417">
    <property type="entry name" value="Chromate_transp"/>
    <property type="match status" value="2"/>
</dbReference>
<accession>A0A8T1WS47</accession>
<protein>
    <recommendedName>
        <fullName evidence="10">Chromate transporter</fullName>
    </recommendedName>
</protein>
<gene>
    <name evidence="8" type="ORF">PHYBOEH_001926</name>
</gene>
<evidence type="ECO:0000256" key="7">
    <source>
        <dbReference type="SAM" id="Phobius"/>
    </source>
</evidence>
<feature type="transmembrane region" description="Helical" evidence="7">
    <location>
        <begin position="100"/>
        <end position="121"/>
    </location>
</feature>
<keyword evidence="6 7" id="KW-0472">Membrane</keyword>
<feature type="transmembrane region" description="Helical" evidence="7">
    <location>
        <begin position="224"/>
        <end position="245"/>
    </location>
</feature>
<feature type="transmembrane region" description="Helical" evidence="7">
    <location>
        <begin position="133"/>
        <end position="154"/>
    </location>
</feature>
<reference evidence="8" key="1">
    <citation type="submission" date="2021-02" db="EMBL/GenBank/DDBJ databases">
        <authorList>
            <person name="Palmer J.M."/>
        </authorList>
    </citation>
    <scope>NUCLEOTIDE SEQUENCE</scope>
    <source>
        <strain evidence="8">SCRP23</strain>
    </source>
</reference>
<comment type="subcellular location">
    <subcellularLocation>
        <location evidence="1">Cell membrane</location>
        <topology evidence="1">Multi-pass membrane protein</topology>
    </subcellularLocation>
</comment>
<evidence type="ECO:0000256" key="6">
    <source>
        <dbReference type="ARBA" id="ARBA00023136"/>
    </source>
</evidence>
<sequence>MARLETKPLLPLGNNDTHHGESFVQRLLSIPREIIPLSLLSFGGPPAHLAQAHDRFVYKQKWLTDERFLEVLSISSALPGPSSTQTIAAMGLFRAGPIGGLLALLFWVLPGWIILTVAGIGAKSYLEDGLPQWLSGLAPAAVSLVAIAAVRLWQKACADDVVKNLVASVSACVILATQGMSSLIFPGIMAVGGLTILLSTMCGFSQPPTTSDDQVGRSYMERQIGISPCAGILIMLSWLVVLILLGVYHPQNSGEHTLLSLFFTFYWIGSIIFGGGQVMLPMLLDNVVMAGWVSKEQFLIGLALVQSLPGPLFNIAAYLGALLYGVTGSIVATLGLFGPGIILFFGLLPVWERVRNNKSLKIFLSGVNASATGLIVASFFLLWEKAVQSNATAAVGLATALMVGVFRTPMSIAIILGSILGFLLSPEVFDLGQKDYCKP</sequence>
<evidence type="ECO:0008006" key="10">
    <source>
        <dbReference type="Google" id="ProtNLM"/>
    </source>
</evidence>
<keyword evidence="3" id="KW-1003">Cell membrane</keyword>
<feature type="transmembrane region" description="Helical" evidence="7">
    <location>
        <begin position="183"/>
        <end position="204"/>
    </location>
</feature>
<keyword evidence="5 7" id="KW-1133">Transmembrane helix</keyword>
<feature type="transmembrane region" description="Helical" evidence="7">
    <location>
        <begin position="265"/>
        <end position="287"/>
    </location>
</feature>
<evidence type="ECO:0000256" key="2">
    <source>
        <dbReference type="ARBA" id="ARBA00005262"/>
    </source>
</evidence>
<evidence type="ECO:0000313" key="8">
    <source>
        <dbReference type="EMBL" id="KAG7396697.1"/>
    </source>
</evidence>
<evidence type="ECO:0000256" key="3">
    <source>
        <dbReference type="ARBA" id="ARBA00022475"/>
    </source>
</evidence>
<dbReference type="PANTHER" id="PTHR33567:SF3">
    <property type="entry name" value="CHROMATE ION TRANSPORTER (EUROFUNG)"/>
    <property type="match status" value="1"/>
</dbReference>
<comment type="similarity">
    <text evidence="2">Belongs to the chromate ion transporter (CHR) (TC 2.A.51) family.</text>
</comment>
<proteinExistence type="inferred from homology"/>
<dbReference type="NCBIfam" id="TIGR00937">
    <property type="entry name" value="2A51"/>
    <property type="match status" value="1"/>
</dbReference>
<dbReference type="GO" id="GO:0015109">
    <property type="term" value="F:chromate transmembrane transporter activity"/>
    <property type="evidence" value="ECO:0007669"/>
    <property type="project" value="InterPro"/>
</dbReference>
<dbReference type="GO" id="GO:0005886">
    <property type="term" value="C:plasma membrane"/>
    <property type="evidence" value="ECO:0007669"/>
    <property type="project" value="UniProtKB-SubCell"/>
</dbReference>
<dbReference type="OrthoDB" id="2160638at2759"/>
<dbReference type="EMBL" id="JAGDFL010000144">
    <property type="protein sequence ID" value="KAG7396697.1"/>
    <property type="molecule type" value="Genomic_DNA"/>
</dbReference>
<keyword evidence="4 7" id="KW-0812">Transmembrane</keyword>
<organism evidence="8 9">
    <name type="scientific">Phytophthora boehmeriae</name>
    <dbReference type="NCBI Taxonomy" id="109152"/>
    <lineage>
        <taxon>Eukaryota</taxon>
        <taxon>Sar</taxon>
        <taxon>Stramenopiles</taxon>
        <taxon>Oomycota</taxon>
        <taxon>Peronosporomycetes</taxon>
        <taxon>Peronosporales</taxon>
        <taxon>Peronosporaceae</taxon>
        <taxon>Phytophthora</taxon>
    </lineage>
</organism>
<evidence type="ECO:0000256" key="4">
    <source>
        <dbReference type="ARBA" id="ARBA00022692"/>
    </source>
</evidence>
<feature type="transmembrane region" description="Helical" evidence="7">
    <location>
        <begin position="299"/>
        <end position="324"/>
    </location>
</feature>
<dbReference type="AlphaFoldDB" id="A0A8T1WS47"/>
<feature type="transmembrane region" description="Helical" evidence="7">
    <location>
        <begin position="330"/>
        <end position="350"/>
    </location>
</feature>
<evidence type="ECO:0000313" key="9">
    <source>
        <dbReference type="Proteomes" id="UP000693981"/>
    </source>
</evidence>
<name>A0A8T1WS47_9STRA</name>
<dbReference type="InterPro" id="IPR014047">
    <property type="entry name" value="Chr_Tranpt_l_chain"/>
</dbReference>
<feature type="transmembrane region" description="Helical" evidence="7">
    <location>
        <begin position="362"/>
        <end position="383"/>
    </location>
</feature>
<evidence type="ECO:0000256" key="1">
    <source>
        <dbReference type="ARBA" id="ARBA00004651"/>
    </source>
</evidence>
<dbReference type="PANTHER" id="PTHR33567">
    <property type="entry name" value="CHROMATE ION TRANSPORTER (EUROFUNG)"/>
    <property type="match status" value="1"/>
</dbReference>
<feature type="transmembrane region" description="Helical" evidence="7">
    <location>
        <begin position="395"/>
        <end position="424"/>
    </location>
</feature>
<dbReference type="PIRSF" id="PIRSF004810">
    <property type="entry name" value="ChrA"/>
    <property type="match status" value="1"/>
</dbReference>
<keyword evidence="9" id="KW-1185">Reference proteome</keyword>
<dbReference type="Proteomes" id="UP000693981">
    <property type="component" value="Unassembled WGS sequence"/>
</dbReference>